<evidence type="ECO:0000256" key="3">
    <source>
        <dbReference type="ARBA" id="ARBA00022771"/>
    </source>
</evidence>
<feature type="domain" description="C2H2-type" evidence="6">
    <location>
        <begin position="130"/>
        <end position="157"/>
    </location>
</feature>
<dbReference type="Gene3D" id="1.10.30.10">
    <property type="entry name" value="High mobility group box domain"/>
    <property type="match status" value="1"/>
</dbReference>
<organism evidence="7 8">
    <name type="scientific">Zophobas morio</name>
    <dbReference type="NCBI Taxonomy" id="2755281"/>
    <lineage>
        <taxon>Eukaryota</taxon>
        <taxon>Metazoa</taxon>
        <taxon>Ecdysozoa</taxon>
        <taxon>Arthropoda</taxon>
        <taxon>Hexapoda</taxon>
        <taxon>Insecta</taxon>
        <taxon>Pterygota</taxon>
        <taxon>Neoptera</taxon>
        <taxon>Endopterygota</taxon>
        <taxon>Coleoptera</taxon>
        <taxon>Polyphaga</taxon>
        <taxon>Cucujiformia</taxon>
        <taxon>Tenebrionidae</taxon>
        <taxon>Zophobas</taxon>
    </lineage>
</organism>
<keyword evidence="8" id="KW-1185">Reference proteome</keyword>
<dbReference type="PROSITE" id="PS00028">
    <property type="entry name" value="ZINC_FINGER_C2H2_1"/>
    <property type="match status" value="3"/>
</dbReference>
<proteinExistence type="predicted"/>
<evidence type="ECO:0000256" key="1">
    <source>
        <dbReference type="ARBA" id="ARBA00022723"/>
    </source>
</evidence>
<sequence>MSGRQSCYAAFFSEFSARAENKILSFSEKARKAGAEWRSMDVTEKQKYKSPPFADTTDFVHLLPKDESLELVKLQLVCANCGRTFKESFRLRYHLSKCGEVKCDLCDKILKNEDTLKKHVRFVHSKEKLFNCPTCEKGFSCRADLRAHYNIHRGVRFTCDTCNQTFSNTSNLARHCKKYVH</sequence>
<dbReference type="Pfam" id="PF00096">
    <property type="entry name" value="zf-C2H2"/>
    <property type="match status" value="2"/>
</dbReference>
<evidence type="ECO:0000256" key="4">
    <source>
        <dbReference type="ARBA" id="ARBA00022833"/>
    </source>
</evidence>
<dbReference type="PANTHER" id="PTHR24379:SF121">
    <property type="entry name" value="C2H2-TYPE DOMAIN-CONTAINING PROTEIN"/>
    <property type="match status" value="1"/>
</dbReference>
<evidence type="ECO:0000256" key="5">
    <source>
        <dbReference type="PROSITE-ProRule" id="PRU00042"/>
    </source>
</evidence>
<evidence type="ECO:0000313" key="7">
    <source>
        <dbReference type="EMBL" id="KAJ3653908.1"/>
    </source>
</evidence>
<accession>A0AA38IA69</accession>
<keyword evidence="3 5" id="KW-0863">Zinc-finger</keyword>
<dbReference type="SUPFAM" id="SSF47095">
    <property type="entry name" value="HMG-box"/>
    <property type="match status" value="1"/>
</dbReference>
<reference evidence="7" key="1">
    <citation type="journal article" date="2023" name="G3 (Bethesda)">
        <title>Whole genome assemblies of Zophobas morio and Tenebrio molitor.</title>
        <authorList>
            <person name="Kaur S."/>
            <person name="Stinson S.A."/>
            <person name="diCenzo G.C."/>
        </authorList>
    </citation>
    <scope>NUCLEOTIDE SEQUENCE</scope>
    <source>
        <strain evidence="7">QUZm001</strain>
    </source>
</reference>
<keyword evidence="2" id="KW-0677">Repeat</keyword>
<evidence type="ECO:0000256" key="2">
    <source>
        <dbReference type="ARBA" id="ARBA00022737"/>
    </source>
</evidence>
<name>A0AA38IA69_9CUCU</name>
<dbReference type="EMBL" id="JALNTZ010000004">
    <property type="protein sequence ID" value="KAJ3653908.1"/>
    <property type="molecule type" value="Genomic_DNA"/>
</dbReference>
<dbReference type="InterPro" id="IPR036910">
    <property type="entry name" value="HMG_box_dom_sf"/>
</dbReference>
<comment type="caution">
    <text evidence="7">The sequence shown here is derived from an EMBL/GenBank/DDBJ whole genome shotgun (WGS) entry which is preliminary data.</text>
</comment>
<dbReference type="Proteomes" id="UP001168821">
    <property type="component" value="Unassembled WGS sequence"/>
</dbReference>
<dbReference type="PANTHER" id="PTHR24379">
    <property type="entry name" value="KRAB AND ZINC FINGER DOMAIN-CONTAINING"/>
    <property type="match status" value="1"/>
</dbReference>
<dbReference type="AlphaFoldDB" id="A0AA38IA69"/>
<dbReference type="InterPro" id="IPR013087">
    <property type="entry name" value="Znf_C2H2_type"/>
</dbReference>
<protein>
    <recommendedName>
        <fullName evidence="6">C2H2-type domain-containing protein</fullName>
    </recommendedName>
</protein>
<feature type="domain" description="C2H2-type" evidence="6">
    <location>
        <begin position="157"/>
        <end position="181"/>
    </location>
</feature>
<dbReference type="SUPFAM" id="SSF57667">
    <property type="entry name" value="beta-beta-alpha zinc fingers"/>
    <property type="match status" value="2"/>
</dbReference>
<evidence type="ECO:0000259" key="6">
    <source>
        <dbReference type="PROSITE" id="PS50157"/>
    </source>
</evidence>
<dbReference type="InterPro" id="IPR036236">
    <property type="entry name" value="Znf_C2H2_sf"/>
</dbReference>
<dbReference type="PROSITE" id="PS50157">
    <property type="entry name" value="ZINC_FINGER_C2H2_2"/>
    <property type="match status" value="3"/>
</dbReference>
<evidence type="ECO:0000313" key="8">
    <source>
        <dbReference type="Proteomes" id="UP001168821"/>
    </source>
</evidence>
<dbReference type="SMART" id="SM00355">
    <property type="entry name" value="ZnF_C2H2"/>
    <property type="match status" value="4"/>
</dbReference>
<gene>
    <name evidence="7" type="ORF">Zmor_013133</name>
</gene>
<dbReference type="Gene3D" id="3.30.160.60">
    <property type="entry name" value="Classic Zinc Finger"/>
    <property type="match status" value="2"/>
</dbReference>
<keyword evidence="1" id="KW-0479">Metal-binding</keyword>
<dbReference type="Pfam" id="PF12874">
    <property type="entry name" value="zf-met"/>
    <property type="match status" value="1"/>
</dbReference>
<dbReference type="FunFam" id="3.30.160.60:FF:000100">
    <property type="entry name" value="Zinc finger 45-like"/>
    <property type="match status" value="1"/>
</dbReference>
<feature type="domain" description="C2H2-type" evidence="6">
    <location>
        <begin position="101"/>
        <end position="129"/>
    </location>
</feature>
<dbReference type="GO" id="GO:0008270">
    <property type="term" value="F:zinc ion binding"/>
    <property type="evidence" value="ECO:0007669"/>
    <property type="project" value="UniProtKB-KW"/>
</dbReference>
<dbReference type="CDD" id="cd00084">
    <property type="entry name" value="HMG-box_SF"/>
    <property type="match status" value="1"/>
</dbReference>
<dbReference type="GO" id="GO:0005634">
    <property type="term" value="C:nucleus"/>
    <property type="evidence" value="ECO:0007669"/>
    <property type="project" value="UniProtKB-ARBA"/>
</dbReference>
<keyword evidence="4" id="KW-0862">Zinc</keyword>